<evidence type="ECO:0000259" key="5">
    <source>
        <dbReference type="PROSITE" id="PS50926"/>
    </source>
</evidence>
<dbReference type="CDD" id="cd02440">
    <property type="entry name" value="AdoMet_MTases"/>
    <property type="match status" value="1"/>
</dbReference>
<dbReference type="InterPro" id="IPR010280">
    <property type="entry name" value="U5_MeTrfase_fam"/>
</dbReference>
<comment type="caution">
    <text evidence="6">The sequence shown here is derived from an EMBL/GenBank/DDBJ whole genome shotgun (WGS) entry which is preliminary data.</text>
</comment>
<evidence type="ECO:0000256" key="2">
    <source>
        <dbReference type="ARBA" id="ARBA00022679"/>
    </source>
</evidence>
<dbReference type="InterPro" id="IPR030391">
    <property type="entry name" value="MeTrfase_TrmA_CS"/>
</dbReference>
<dbReference type="PANTHER" id="PTHR11061:SF30">
    <property type="entry name" value="TRNA (URACIL(54)-C(5))-METHYLTRANSFERASE"/>
    <property type="match status" value="1"/>
</dbReference>
<evidence type="ECO:0000313" key="7">
    <source>
        <dbReference type="Proteomes" id="UP000824264"/>
    </source>
</evidence>
<reference evidence="6" key="2">
    <citation type="submission" date="2021-04" db="EMBL/GenBank/DDBJ databases">
        <authorList>
            <person name="Gilroy R."/>
        </authorList>
    </citation>
    <scope>NUCLEOTIDE SEQUENCE</scope>
    <source>
        <strain evidence="6">ChiSxjej5B17-1746</strain>
    </source>
</reference>
<reference evidence="6" key="1">
    <citation type="journal article" date="2021" name="PeerJ">
        <title>Extensive microbial diversity within the chicken gut microbiome revealed by metagenomics and culture.</title>
        <authorList>
            <person name="Gilroy R."/>
            <person name="Ravi A."/>
            <person name="Getino M."/>
            <person name="Pursley I."/>
            <person name="Horton D.L."/>
            <person name="Alikhan N.F."/>
            <person name="Baker D."/>
            <person name="Gharbi K."/>
            <person name="Hall N."/>
            <person name="Watson M."/>
            <person name="Adriaenssens E.M."/>
            <person name="Foster-Nyarko E."/>
            <person name="Jarju S."/>
            <person name="Secka A."/>
            <person name="Antonio M."/>
            <person name="Oren A."/>
            <person name="Chaudhuri R.R."/>
            <person name="La Ragione R."/>
            <person name="Hildebrand F."/>
            <person name="Pallen M.J."/>
        </authorList>
    </citation>
    <scope>NUCLEOTIDE SEQUENCE</scope>
    <source>
        <strain evidence="6">ChiSxjej5B17-1746</strain>
    </source>
</reference>
<evidence type="ECO:0000256" key="4">
    <source>
        <dbReference type="PROSITE-ProRule" id="PRU01024"/>
    </source>
</evidence>
<proteinExistence type="inferred from homology"/>
<dbReference type="InterPro" id="IPR002792">
    <property type="entry name" value="TRAM_dom"/>
</dbReference>
<sequence length="450" mass="48071">MADALVNPVVPGDMCELSVDALVSDGRGLGRFRGVAVFVDGALPGQTVRARIAAVRKRLAEAELVEVVAPSPDERAAPCPHAGRCGGCPWQALDYGRQLVWKERIVRDALERVAKVPEPPLLPILPSPLAWGYRNKMEFAFGLSEDGERAIGLRERGSRRIVEVTGCLLQTPLTMRVLAAARVLMNGPFRDVEGRFLVVREPRAGGCFVELIAAPGVEAAVGERFAAALREAAEGVTGVALSVRAAAGDVAYGERTLYADGQLEERIGHIRLRLGHNAFFQVNTPAAELLYAEAERFAALDTFDGPVLWDVYGGVGSIGLYMARHAGRVVGIEAMPGAVRCARANARALGVEGYRVEQGDARSVLGRLAKVGPKPDVVVVDPPRAGLDATVVRQLTDAIPARLVCVSCNPATLARDVARLAPAYRLAAARPVDLFPQTPHVETAALLERV</sequence>
<evidence type="ECO:0000256" key="1">
    <source>
        <dbReference type="ARBA" id="ARBA00022603"/>
    </source>
</evidence>
<keyword evidence="3 4" id="KW-0949">S-adenosyl-L-methionine</keyword>
<dbReference type="InterPro" id="IPR012340">
    <property type="entry name" value="NA-bd_OB-fold"/>
</dbReference>
<dbReference type="EMBL" id="DXGI01000340">
    <property type="protein sequence ID" value="HIW79261.1"/>
    <property type="molecule type" value="Genomic_DNA"/>
</dbReference>
<protein>
    <submittedName>
        <fullName evidence="6">23S rRNA (Uracil(1939)-C(5))-methyltransferase RlmD</fullName>
        <ecNumber evidence="6">2.1.1.190</ecNumber>
    </submittedName>
</protein>
<feature type="binding site" evidence="4">
    <location>
        <position position="333"/>
    </location>
    <ligand>
        <name>S-adenosyl-L-methionine</name>
        <dbReference type="ChEBI" id="CHEBI:59789"/>
    </ligand>
</feature>
<dbReference type="SUPFAM" id="SSF53335">
    <property type="entry name" value="S-adenosyl-L-methionine-dependent methyltransferases"/>
    <property type="match status" value="1"/>
</dbReference>
<gene>
    <name evidence="6" type="primary">rlmD</name>
    <name evidence="6" type="ORF">H9874_08975</name>
</gene>
<feature type="binding site" evidence="4">
    <location>
        <position position="312"/>
    </location>
    <ligand>
        <name>S-adenosyl-L-methionine</name>
        <dbReference type="ChEBI" id="CHEBI:59789"/>
    </ligand>
</feature>
<evidence type="ECO:0000256" key="3">
    <source>
        <dbReference type="ARBA" id="ARBA00022691"/>
    </source>
</evidence>
<dbReference type="Pfam" id="PF01938">
    <property type="entry name" value="TRAM"/>
    <property type="match status" value="1"/>
</dbReference>
<dbReference type="Gene3D" id="2.40.50.140">
    <property type="entry name" value="Nucleic acid-binding proteins"/>
    <property type="match status" value="1"/>
</dbReference>
<feature type="binding site" evidence="4">
    <location>
        <position position="381"/>
    </location>
    <ligand>
        <name>S-adenosyl-L-methionine</name>
        <dbReference type="ChEBI" id="CHEBI:59789"/>
    </ligand>
</feature>
<name>A0A9D1UA78_9BACT</name>
<keyword evidence="2 4" id="KW-0808">Transferase</keyword>
<dbReference type="Gene3D" id="2.40.50.1070">
    <property type="match status" value="1"/>
</dbReference>
<accession>A0A9D1UA78</accession>
<dbReference type="EC" id="2.1.1.190" evidence="6"/>
<dbReference type="PROSITE" id="PS50926">
    <property type="entry name" value="TRAM"/>
    <property type="match status" value="1"/>
</dbReference>
<evidence type="ECO:0000313" key="6">
    <source>
        <dbReference type="EMBL" id="HIW79261.1"/>
    </source>
</evidence>
<feature type="binding site" evidence="4">
    <location>
        <position position="281"/>
    </location>
    <ligand>
        <name>S-adenosyl-L-methionine</name>
        <dbReference type="ChEBI" id="CHEBI:59789"/>
    </ligand>
</feature>
<feature type="active site" description="Nucleophile" evidence="4">
    <location>
        <position position="408"/>
    </location>
</feature>
<keyword evidence="1 4" id="KW-0489">Methyltransferase</keyword>
<dbReference type="NCBIfam" id="TIGR00479">
    <property type="entry name" value="rumA"/>
    <property type="match status" value="1"/>
</dbReference>
<organism evidence="6 7">
    <name type="scientific">Candidatus Bilophila faecipullorum</name>
    <dbReference type="NCBI Taxonomy" id="2838482"/>
    <lineage>
        <taxon>Bacteria</taxon>
        <taxon>Pseudomonadati</taxon>
        <taxon>Thermodesulfobacteriota</taxon>
        <taxon>Desulfovibrionia</taxon>
        <taxon>Desulfovibrionales</taxon>
        <taxon>Desulfovibrionaceae</taxon>
        <taxon>Bilophila</taxon>
    </lineage>
</organism>
<dbReference type="Gene3D" id="3.40.50.150">
    <property type="entry name" value="Vaccinia Virus protein VP39"/>
    <property type="match status" value="1"/>
</dbReference>
<feature type="domain" description="TRAM" evidence="5">
    <location>
        <begin position="8"/>
        <end position="66"/>
    </location>
</feature>
<dbReference type="GO" id="GO:0070041">
    <property type="term" value="F:rRNA (uridine-C5-)-methyltransferase activity"/>
    <property type="evidence" value="ECO:0007669"/>
    <property type="project" value="TreeGrafter"/>
</dbReference>
<dbReference type="SUPFAM" id="SSF50249">
    <property type="entry name" value="Nucleic acid-binding proteins"/>
    <property type="match status" value="1"/>
</dbReference>
<dbReference type="PROSITE" id="PS51687">
    <property type="entry name" value="SAM_MT_RNA_M5U"/>
    <property type="match status" value="1"/>
</dbReference>
<dbReference type="PANTHER" id="PTHR11061">
    <property type="entry name" value="RNA M5U METHYLTRANSFERASE"/>
    <property type="match status" value="1"/>
</dbReference>
<dbReference type="InterPro" id="IPR029063">
    <property type="entry name" value="SAM-dependent_MTases_sf"/>
</dbReference>
<dbReference type="AlphaFoldDB" id="A0A9D1UA78"/>
<dbReference type="Pfam" id="PF05958">
    <property type="entry name" value="tRNA_U5-meth_tr"/>
    <property type="match status" value="1"/>
</dbReference>
<dbReference type="GO" id="GO:0070475">
    <property type="term" value="P:rRNA base methylation"/>
    <property type="evidence" value="ECO:0007669"/>
    <property type="project" value="TreeGrafter"/>
</dbReference>
<dbReference type="Proteomes" id="UP000824264">
    <property type="component" value="Unassembled WGS sequence"/>
</dbReference>
<comment type="similarity">
    <text evidence="4">Belongs to the class I-like SAM-binding methyltransferase superfamily. RNA M5U methyltransferase family.</text>
</comment>
<dbReference type="PROSITE" id="PS01231">
    <property type="entry name" value="TRMA_2"/>
    <property type="match status" value="1"/>
</dbReference>